<evidence type="ECO:0000256" key="8">
    <source>
        <dbReference type="ARBA" id="ARBA00022824"/>
    </source>
</evidence>
<dbReference type="HOGENOM" id="CLU_065819_0_0_1"/>
<dbReference type="InterPro" id="IPR056780">
    <property type="entry name" value="Renin_r_C"/>
</dbReference>
<accession>B4MFD2</accession>
<feature type="chain" id="PRO_5002817919" description="Renin receptor" evidence="13">
    <location>
        <begin position="18"/>
        <end position="323"/>
    </location>
</feature>
<keyword evidence="7 13" id="KW-0732">Signal</keyword>
<feature type="transmembrane region" description="Helical" evidence="12">
    <location>
        <begin position="273"/>
        <end position="293"/>
    </location>
</feature>
<dbReference type="EMBL" id="CH940667">
    <property type="protein sequence ID" value="EDW57301.1"/>
    <property type="molecule type" value="Genomic_DNA"/>
</dbReference>
<feature type="signal peptide" evidence="13">
    <location>
        <begin position="1"/>
        <end position="17"/>
    </location>
</feature>
<gene>
    <name evidence="16" type="primary">Dvir\GJ14951</name>
    <name evidence="16" type="ORF">Dvir_GJ14951</name>
</gene>
<dbReference type="STRING" id="7244.B4MFD2"/>
<evidence type="ECO:0000256" key="3">
    <source>
        <dbReference type="ARBA" id="ARBA00004373"/>
    </source>
</evidence>
<feature type="domain" description="Renin receptor-like C-terminal transmembrane spanning segment" evidence="14">
    <location>
        <begin position="254"/>
        <end position="310"/>
    </location>
</feature>
<keyword evidence="6 12" id="KW-0812">Transmembrane</keyword>
<evidence type="ECO:0000313" key="16">
    <source>
        <dbReference type="EMBL" id="EDW57301.1"/>
    </source>
</evidence>
<evidence type="ECO:0000256" key="10">
    <source>
        <dbReference type="ARBA" id="ARBA00023136"/>
    </source>
</evidence>
<organism evidence="16 17">
    <name type="scientific">Drosophila virilis</name>
    <name type="common">Fruit fly</name>
    <dbReference type="NCBI Taxonomy" id="7244"/>
    <lineage>
        <taxon>Eukaryota</taxon>
        <taxon>Metazoa</taxon>
        <taxon>Ecdysozoa</taxon>
        <taxon>Arthropoda</taxon>
        <taxon>Hexapoda</taxon>
        <taxon>Insecta</taxon>
        <taxon>Pterygota</taxon>
        <taxon>Neoptera</taxon>
        <taxon>Endopterygota</taxon>
        <taxon>Diptera</taxon>
        <taxon>Brachycera</taxon>
        <taxon>Muscomorpha</taxon>
        <taxon>Ephydroidea</taxon>
        <taxon>Drosophilidae</taxon>
        <taxon>Drosophila</taxon>
    </lineage>
</organism>
<evidence type="ECO:0008006" key="18">
    <source>
        <dbReference type="Google" id="ProtNLM"/>
    </source>
</evidence>
<keyword evidence="5" id="KW-0165">Cleavage on pair of basic residues</keyword>
<evidence type="ECO:0000313" key="17">
    <source>
        <dbReference type="Proteomes" id="UP000008792"/>
    </source>
</evidence>
<evidence type="ECO:0000259" key="15">
    <source>
        <dbReference type="Pfam" id="PF25294"/>
    </source>
</evidence>
<dbReference type="Pfam" id="PF07850">
    <property type="entry name" value="Renin_r"/>
    <property type="match status" value="1"/>
</dbReference>
<dbReference type="Pfam" id="PF25294">
    <property type="entry name" value="RENR_N"/>
    <property type="match status" value="1"/>
</dbReference>
<evidence type="ECO:0000259" key="14">
    <source>
        <dbReference type="Pfam" id="PF07850"/>
    </source>
</evidence>
<dbReference type="InParanoid" id="B4MFD2"/>
<keyword evidence="4" id="KW-1003">Cell membrane</keyword>
<name>B4MFD2_DROVI</name>
<dbReference type="GO" id="GO:0009897">
    <property type="term" value="C:external side of plasma membrane"/>
    <property type="evidence" value="ECO:0007669"/>
    <property type="project" value="TreeGrafter"/>
</dbReference>
<keyword evidence="17" id="KW-1185">Reference proteome</keyword>
<dbReference type="GO" id="GO:0098588">
    <property type="term" value="C:bounding membrane of organelle"/>
    <property type="evidence" value="ECO:0007669"/>
    <property type="project" value="UniProtKB-ARBA"/>
</dbReference>
<dbReference type="GO" id="GO:0038023">
    <property type="term" value="F:signaling receptor activity"/>
    <property type="evidence" value="ECO:0007669"/>
    <property type="project" value="InterPro"/>
</dbReference>
<sequence>MLSDFLTFSLFIALVRGIGELSVLQSPMSMEFTGSDSLESFYVGDVLLAALGNSVTGQSEWTGLTIKDPFQLDQTTVILVHVKGVYRVATPGNYMVYELLDSDTANSIDNFIAQLEPGTVNDFNFINHNLGVLTYKSYFGYQDVPMAEPLHFLNPRDYLSHQNFLEEVGYMNAITGNLSGLLNSSQVIVFRLSLDRIAKVTKYTILFEAKQLVAAAIADLLAAARNISNTLLFVQTTDKQMSASSLRHGNKSQNSPNPFKKFNNFDYPIICNIVVWFSLAYALSLAVICYVIVNIDPGRDSIIYRMSSTQNFRSDTLQHKKKH</sequence>
<evidence type="ECO:0000256" key="9">
    <source>
        <dbReference type="ARBA" id="ARBA00022989"/>
    </source>
</evidence>
<dbReference type="OMA" id="ICNIVVW"/>
<dbReference type="OrthoDB" id="7866065at2759"/>
<evidence type="ECO:0000256" key="1">
    <source>
        <dbReference type="ARBA" id="ARBA00004115"/>
    </source>
</evidence>
<keyword evidence="11" id="KW-0675">Receptor</keyword>
<dbReference type="GO" id="GO:0031982">
    <property type="term" value="C:vesicle"/>
    <property type="evidence" value="ECO:0007669"/>
    <property type="project" value="UniProtKB-SubCell"/>
</dbReference>
<protein>
    <recommendedName>
        <fullName evidence="18">Renin receptor</fullName>
    </recommendedName>
</protein>
<feature type="domain" description="Renin receptor N-terminal" evidence="15">
    <location>
        <begin position="19"/>
        <end position="107"/>
    </location>
</feature>
<dbReference type="GO" id="GO:0005789">
    <property type="term" value="C:endoplasmic reticulum membrane"/>
    <property type="evidence" value="ECO:0007669"/>
    <property type="project" value="UniProtKB-SubCell"/>
</dbReference>
<dbReference type="eggNOG" id="KOG4737">
    <property type="taxonomic scope" value="Eukaryota"/>
</dbReference>
<dbReference type="AlphaFoldDB" id="B4MFD2"/>
<proteinExistence type="predicted"/>
<evidence type="ECO:0000256" key="5">
    <source>
        <dbReference type="ARBA" id="ARBA00022685"/>
    </source>
</evidence>
<dbReference type="GO" id="GO:0030177">
    <property type="term" value="P:positive regulation of Wnt signaling pathway"/>
    <property type="evidence" value="ECO:0007669"/>
    <property type="project" value="TreeGrafter"/>
</dbReference>
<evidence type="ECO:0000256" key="12">
    <source>
        <dbReference type="SAM" id="Phobius"/>
    </source>
</evidence>
<evidence type="ECO:0000256" key="2">
    <source>
        <dbReference type="ARBA" id="ARBA00004251"/>
    </source>
</evidence>
<comment type="subcellular location">
    <subcellularLocation>
        <location evidence="2">Cell membrane</location>
        <topology evidence="2">Single-pass type I membrane protein</topology>
    </subcellularLocation>
    <subcellularLocation>
        <location evidence="1">Endoplasmic reticulum membrane</location>
        <topology evidence="1">Single-pass type I membrane protein</topology>
    </subcellularLocation>
    <subcellularLocation>
        <location evidence="3">Vesicle</location>
    </subcellularLocation>
</comment>
<evidence type="ECO:0000256" key="7">
    <source>
        <dbReference type="ARBA" id="ARBA00022729"/>
    </source>
</evidence>
<keyword evidence="10 12" id="KW-0472">Membrane</keyword>
<dbReference type="PANTHER" id="PTHR13351:SF1">
    <property type="entry name" value="RENIN RECEPTOR"/>
    <property type="match status" value="1"/>
</dbReference>
<keyword evidence="8" id="KW-0256">Endoplasmic reticulum</keyword>
<reference evidence="16 17" key="1">
    <citation type="journal article" date="2007" name="Nature">
        <title>Evolution of genes and genomes on the Drosophila phylogeny.</title>
        <authorList>
            <consortium name="Drosophila 12 Genomes Consortium"/>
            <person name="Clark A.G."/>
            <person name="Eisen M.B."/>
            <person name="Smith D.R."/>
            <person name="Bergman C.M."/>
            <person name="Oliver B."/>
            <person name="Markow T.A."/>
            <person name="Kaufman T.C."/>
            <person name="Kellis M."/>
            <person name="Gelbart W."/>
            <person name="Iyer V.N."/>
            <person name="Pollard D.A."/>
            <person name="Sackton T.B."/>
            <person name="Larracuente A.M."/>
            <person name="Singh N.D."/>
            <person name="Abad J.P."/>
            <person name="Abt D.N."/>
            <person name="Adryan B."/>
            <person name="Aguade M."/>
            <person name="Akashi H."/>
            <person name="Anderson W.W."/>
            <person name="Aquadro C.F."/>
            <person name="Ardell D.H."/>
            <person name="Arguello R."/>
            <person name="Artieri C.G."/>
            <person name="Barbash D.A."/>
            <person name="Barker D."/>
            <person name="Barsanti P."/>
            <person name="Batterham P."/>
            <person name="Batzoglou S."/>
            <person name="Begun D."/>
            <person name="Bhutkar A."/>
            <person name="Blanco E."/>
            <person name="Bosak S.A."/>
            <person name="Bradley R.K."/>
            <person name="Brand A.D."/>
            <person name="Brent M.R."/>
            <person name="Brooks A.N."/>
            <person name="Brown R.H."/>
            <person name="Butlin R.K."/>
            <person name="Caggese C."/>
            <person name="Calvi B.R."/>
            <person name="Bernardo de Carvalho A."/>
            <person name="Caspi A."/>
            <person name="Castrezana S."/>
            <person name="Celniker S.E."/>
            <person name="Chang J.L."/>
            <person name="Chapple C."/>
            <person name="Chatterji S."/>
            <person name="Chinwalla A."/>
            <person name="Civetta A."/>
            <person name="Clifton S.W."/>
            <person name="Comeron J.M."/>
            <person name="Costello J.C."/>
            <person name="Coyne J.A."/>
            <person name="Daub J."/>
            <person name="David R.G."/>
            <person name="Delcher A.L."/>
            <person name="Delehaunty K."/>
            <person name="Do C.B."/>
            <person name="Ebling H."/>
            <person name="Edwards K."/>
            <person name="Eickbush T."/>
            <person name="Evans J.D."/>
            <person name="Filipski A."/>
            <person name="Findeiss S."/>
            <person name="Freyhult E."/>
            <person name="Fulton L."/>
            <person name="Fulton R."/>
            <person name="Garcia A.C."/>
            <person name="Gardiner A."/>
            <person name="Garfield D.A."/>
            <person name="Garvin B.E."/>
            <person name="Gibson G."/>
            <person name="Gilbert D."/>
            <person name="Gnerre S."/>
            <person name="Godfrey J."/>
            <person name="Good R."/>
            <person name="Gotea V."/>
            <person name="Gravely B."/>
            <person name="Greenberg A.J."/>
            <person name="Griffiths-Jones S."/>
            <person name="Gross S."/>
            <person name="Guigo R."/>
            <person name="Gustafson E.A."/>
            <person name="Haerty W."/>
            <person name="Hahn M.W."/>
            <person name="Halligan D.L."/>
            <person name="Halpern A.L."/>
            <person name="Halter G.M."/>
            <person name="Han M.V."/>
            <person name="Heger A."/>
            <person name="Hillier L."/>
            <person name="Hinrichs A.S."/>
            <person name="Holmes I."/>
            <person name="Hoskins R.A."/>
            <person name="Hubisz M.J."/>
            <person name="Hultmark D."/>
            <person name="Huntley M.A."/>
            <person name="Jaffe D.B."/>
            <person name="Jagadeeshan S."/>
            <person name="Jeck W.R."/>
            <person name="Johnson J."/>
            <person name="Jones C.D."/>
            <person name="Jordan W.C."/>
            <person name="Karpen G.H."/>
            <person name="Kataoka E."/>
            <person name="Keightley P.D."/>
            <person name="Kheradpour P."/>
            <person name="Kirkness E.F."/>
            <person name="Koerich L.B."/>
            <person name="Kristiansen K."/>
            <person name="Kudrna D."/>
            <person name="Kulathinal R.J."/>
            <person name="Kumar S."/>
            <person name="Kwok R."/>
            <person name="Lander E."/>
            <person name="Langley C.H."/>
            <person name="Lapoint R."/>
            <person name="Lazzaro B.P."/>
            <person name="Lee S.J."/>
            <person name="Levesque L."/>
            <person name="Li R."/>
            <person name="Lin C.F."/>
            <person name="Lin M.F."/>
            <person name="Lindblad-Toh K."/>
            <person name="Llopart A."/>
            <person name="Long M."/>
            <person name="Low L."/>
            <person name="Lozovsky E."/>
            <person name="Lu J."/>
            <person name="Luo M."/>
            <person name="Machado C.A."/>
            <person name="Makalowski W."/>
            <person name="Marzo M."/>
            <person name="Matsuda M."/>
            <person name="Matzkin L."/>
            <person name="McAllister B."/>
            <person name="McBride C.S."/>
            <person name="McKernan B."/>
            <person name="McKernan K."/>
            <person name="Mendez-Lago M."/>
            <person name="Minx P."/>
            <person name="Mollenhauer M.U."/>
            <person name="Montooth K."/>
            <person name="Mount S.M."/>
            <person name="Mu X."/>
            <person name="Myers E."/>
            <person name="Negre B."/>
            <person name="Newfeld S."/>
            <person name="Nielsen R."/>
            <person name="Noor M.A."/>
            <person name="O'Grady P."/>
            <person name="Pachter L."/>
            <person name="Papaceit M."/>
            <person name="Parisi M.J."/>
            <person name="Parisi M."/>
            <person name="Parts L."/>
            <person name="Pedersen J.S."/>
            <person name="Pesole G."/>
            <person name="Phillippy A.M."/>
            <person name="Ponting C.P."/>
            <person name="Pop M."/>
            <person name="Porcelli D."/>
            <person name="Powell J.R."/>
            <person name="Prohaska S."/>
            <person name="Pruitt K."/>
            <person name="Puig M."/>
            <person name="Quesneville H."/>
            <person name="Ram K.R."/>
            <person name="Rand D."/>
            <person name="Rasmussen M.D."/>
            <person name="Reed L.K."/>
            <person name="Reenan R."/>
            <person name="Reily A."/>
            <person name="Remington K.A."/>
            <person name="Rieger T.T."/>
            <person name="Ritchie M.G."/>
            <person name="Robin C."/>
            <person name="Rogers Y.H."/>
            <person name="Rohde C."/>
            <person name="Rozas J."/>
            <person name="Rubenfield M.J."/>
            <person name="Ruiz A."/>
            <person name="Russo S."/>
            <person name="Salzberg S.L."/>
            <person name="Sanchez-Gracia A."/>
            <person name="Saranga D.J."/>
            <person name="Sato H."/>
            <person name="Schaeffer S.W."/>
            <person name="Schatz M.C."/>
            <person name="Schlenke T."/>
            <person name="Schwartz R."/>
            <person name="Segarra C."/>
            <person name="Singh R.S."/>
            <person name="Sirot L."/>
            <person name="Sirota M."/>
            <person name="Sisneros N.B."/>
            <person name="Smith C.D."/>
            <person name="Smith T.F."/>
            <person name="Spieth J."/>
            <person name="Stage D.E."/>
            <person name="Stark A."/>
            <person name="Stephan W."/>
            <person name="Strausberg R.L."/>
            <person name="Strempel S."/>
            <person name="Sturgill D."/>
            <person name="Sutton G."/>
            <person name="Sutton G.G."/>
            <person name="Tao W."/>
            <person name="Teichmann S."/>
            <person name="Tobari Y.N."/>
            <person name="Tomimura Y."/>
            <person name="Tsolas J.M."/>
            <person name="Valente V.L."/>
            <person name="Venter E."/>
            <person name="Venter J.C."/>
            <person name="Vicario S."/>
            <person name="Vieira F.G."/>
            <person name="Vilella A.J."/>
            <person name="Villasante A."/>
            <person name="Walenz B."/>
            <person name="Wang J."/>
            <person name="Wasserman M."/>
            <person name="Watts T."/>
            <person name="Wilson D."/>
            <person name="Wilson R.K."/>
            <person name="Wing R.A."/>
            <person name="Wolfner M.F."/>
            <person name="Wong A."/>
            <person name="Wong G.K."/>
            <person name="Wu C.I."/>
            <person name="Wu G."/>
            <person name="Yamamoto D."/>
            <person name="Yang H.P."/>
            <person name="Yang S.P."/>
            <person name="Yorke J.A."/>
            <person name="Yoshida K."/>
            <person name="Zdobnov E."/>
            <person name="Zhang P."/>
            <person name="Zhang Y."/>
            <person name="Zimin A.V."/>
            <person name="Baldwin J."/>
            <person name="Abdouelleil A."/>
            <person name="Abdulkadir J."/>
            <person name="Abebe A."/>
            <person name="Abera B."/>
            <person name="Abreu J."/>
            <person name="Acer S.C."/>
            <person name="Aftuck L."/>
            <person name="Alexander A."/>
            <person name="An P."/>
            <person name="Anderson E."/>
            <person name="Anderson S."/>
            <person name="Arachi H."/>
            <person name="Azer M."/>
            <person name="Bachantsang P."/>
            <person name="Barry A."/>
            <person name="Bayul T."/>
            <person name="Berlin A."/>
            <person name="Bessette D."/>
            <person name="Bloom T."/>
            <person name="Blye J."/>
            <person name="Boguslavskiy L."/>
            <person name="Bonnet C."/>
            <person name="Boukhgalter B."/>
            <person name="Bourzgui I."/>
            <person name="Brown A."/>
            <person name="Cahill P."/>
            <person name="Channer S."/>
            <person name="Cheshatsang Y."/>
            <person name="Chuda L."/>
            <person name="Citroen M."/>
            <person name="Collymore A."/>
            <person name="Cooke P."/>
            <person name="Costello M."/>
            <person name="D'Aco K."/>
            <person name="Daza R."/>
            <person name="De Haan G."/>
            <person name="DeGray S."/>
            <person name="DeMaso C."/>
            <person name="Dhargay N."/>
            <person name="Dooley K."/>
            <person name="Dooley E."/>
            <person name="Doricent M."/>
            <person name="Dorje P."/>
            <person name="Dorjee K."/>
            <person name="Dupes A."/>
            <person name="Elong R."/>
            <person name="Falk J."/>
            <person name="Farina A."/>
            <person name="Faro S."/>
            <person name="Ferguson D."/>
            <person name="Fisher S."/>
            <person name="Foley C.D."/>
            <person name="Franke A."/>
            <person name="Friedrich D."/>
            <person name="Gadbois L."/>
            <person name="Gearin G."/>
            <person name="Gearin C.R."/>
            <person name="Giannoukos G."/>
            <person name="Goode T."/>
            <person name="Graham J."/>
            <person name="Grandbois E."/>
            <person name="Grewal S."/>
            <person name="Gyaltsen K."/>
            <person name="Hafez N."/>
            <person name="Hagos B."/>
            <person name="Hall J."/>
            <person name="Henson C."/>
            <person name="Hollinger A."/>
            <person name="Honan T."/>
            <person name="Huard M.D."/>
            <person name="Hughes L."/>
            <person name="Hurhula B."/>
            <person name="Husby M.E."/>
            <person name="Kamat A."/>
            <person name="Kanga B."/>
            <person name="Kashin S."/>
            <person name="Khazanovich D."/>
            <person name="Kisner P."/>
            <person name="Lance K."/>
            <person name="Lara M."/>
            <person name="Lee W."/>
            <person name="Lennon N."/>
            <person name="Letendre F."/>
            <person name="LeVine R."/>
            <person name="Lipovsky A."/>
            <person name="Liu X."/>
            <person name="Liu J."/>
            <person name="Liu S."/>
            <person name="Lokyitsang T."/>
            <person name="Lokyitsang Y."/>
            <person name="Lubonja R."/>
            <person name="Lui A."/>
            <person name="MacDonald P."/>
            <person name="Magnisalis V."/>
            <person name="Maru K."/>
            <person name="Matthews C."/>
            <person name="McCusker W."/>
            <person name="McDonough S."/>
            <person name="Mehta T."/>
            <person name="Meldrim J."/>
            <person name="Meneus L."/>
            <person name="Mihai O."/>
            <person name="Mihalev A."/>
            <person name="Mihova T."/>
            <person name="Mittelman R."/>
            <person name="Mlenga V."/>
            <person name="Montmayeur A."/>
            <person name="Mulrain L."/>
            <person name="Navidi A."/>
            <person name="Naylor J."/>
            <person name="Negash T."/>
            <person name="Nguyen T."/>
            <person name="Nguyen N."/>
            <person name="Nicol R."/>
            <person name="Norbu C."/>
            <person name="Norbu N."/>
            <person name="Novod N."/>
            <person name="O'Neill B."/>
            <person name="Osman S."/>
            <person name="Markiewicz E."/>
            <person name="Oyono O.L."/>
            <person name="Patti C."/>
            <person name="Phunkhang P."/>
            <person name="Pierre F."/>
            <person name="Priest M."/>
            <person name="Raghuraman S."/>
            <person name="Rege F."/>
            <person name="Reyes R."/>
            <person name="Rise C."/>
            <person name="Rogov P."/>
            <person name="Ross K."/>
            <person name="Ryan E."/>
            <person name="Settipalli S."/>
            <person name="Shea T."/>
            <person name="Sherpa N."/>
            <person name="Shi L."/>
            <person name="Shih D."/>
            <person name="Sparrow T."/>
            <person name="Spaulding J."/>
            <person name="Stalker J."/>
            <person name="Stange-Thomann N."/>
            <person name="Stavropoulos S."/>
            <person name="Stone C."/>
            <person name="Strader C."/>
            <person name="Tesfaye S."/>
            <person name="Thomson T."/>
            <person name="Thoulutsang Y."/>
            <person name="Thoulutsang D."/>
            <person name="Topham K."/>
            <person name="Topping I."/>
            <person name="Tsamla T."/>
            <person name="Vassiliev H."/>
            <person name="Vo A."/>
            <person name="Wangchuk T."/>
            <person name="Wangdi T."/>
            <person name="Weiand M."/>
            <person name="Wilkinson J."/>
            <person name="Wilson A."/>
            <person name="Yadav S."/>
            <person name="Young G."/>
            <person name="Yu Q."/>
            <person name="Zembek L."/>
            <person name="Zhong D."/>
            <person name="Zimmer A."/>
            <person name="Zwirko Z."/>
            <person name="Jaffe D.B."/>
            <person name="Alvarez P."/>
            <person name="Brockman W."/>
            <person name="Butler J."/>
            <person name="Chin C."/>
            <person name="Gnerre S."/>
            <person name="Grabherr M."/>
            <person name="Kleber M."/>
            <person name="Mauceli E."/>
            <person name="MacCallum I."/>
        </authorList>
    </citation>
    <scope>NUCLEOTIDE SEQUENCE [LARGE SCALE GENOMIC DNA]</scope>
    <source>
        <strain evidence="17">Tucson 15010-1051.87</strain>
    </source>
</reference>
<dbReference type="InterPro" id="IPR012493">
    <property type="entry name" value="Renin_rcpt"/>
</dbReference>
<evidence type="ECO:0000256" key="13">
    <source>
        <dbReference type="SAM" id="SignalP"/>
    </source>
</evidence>
<dbReference type="PANTHER" id="PTHR13351">
    <property type="entry name" value="RENIN RECEPTOR"/>
    <property type="match status" value="1"/>
</dbReference>
<dbReference type="InterPro" id="IPR057318">
    <property type="entry name" value="RENR_N"/>
</dbReference>
<evidence type="ECO:0000256" key="6">
    <source>
        <dbReference type="ARBA" id="ARBA00022692"/>
    </source>
</evidence>
<evidence type="ECO:0000256" key="11">
    <source>
        <dbReference type="ARBA" id="ARBA00023170"/>
    </source>
</evidence>
<evidence type="ECO:0000256" key="4">
    <source>
        <dbReference type="ARBA" id="ARBA00022475"/>
    </source>
</evidence>
<keyword evidence="9 12" id="KW-1133">Transmembrane helix</keyword>
<dbReference type="KEGG" id="dvi:6636395"/>
<dbReference type="PhylomeDB" id="B4MFD2"/>
<dbReference type="Proteomes" id="UP000008792">
    <property type="component" value="Unassembled WGS sequence"/>
</dbReference>